<dbReference type="SMART" id="SM00530">
    <property type="entry name" value="HTH_XRE"/>
    <property type="match status" value="1"/>
</dbReference>
<dbReference type="InterPro" id="IPR001387">
    <property type="entry name" value="Cro/C1-type_HTH"/>
</dbReference>
<protein>
    <submittedName>
        <fullName evidence="2">Helix-turn-helix transcriptional regulator</fullName>
    </submittedName>
</protein>
<sequence length="62" mass="7062">MTLKDALKQKGWTVQHLADETGISKRTLDKYMTGERDLRRAEAANIIKIADVLGIHPRELMN</sequence>
<keyword evidence="3" id="KW-1185">Reference proteome</keyword>
<evidence type="ECO:0000313" key="3">
    <source>
        <dbReference type="Proteomes" id="UP001168575"/>
    </source>
</evidence>
<dbReference type="Proteomes" id="UP001168575">
    <property type="component" value="Unassembled WGS sequence"/>
</dbReference>
<proteinExistence type="predicted"/>
<name>A0AA43RMV3_9ACTN</name>
<feature type="domain" description="HTH cro/C1-type" evidence="1">
    <location>
        <begin position="3"/>
        <end position="60"/>
    </location>
</feature>
<dbReference type="CDD" id="cd00093">
    <property type="entry name" value="HTH_XRE"/>
    <property type="match status" value="1"/>
</dbReference>
<dbReference type="GO" id="GO:0003677">
    <property type="term" value="F:DNA binding"/>
    <property type="evidence" value="ECO:0007669"/>
    <property type="project" value="InterPro"/>
</dbReference>
<evidence type="ECO:0000313" key="2">
    <source>
        <dbReference type="EMBL" id="MDO4842597.1"/>
    </source>
</evidence>
<evidence type="ECO:0000259" key="1">
    <source>
        <dbReference type="PROSITE" id="PS50943"/>
    </source>
</evidence>
<reference evidence="2" key="1">
    <citation type="submission" date="2023-07" db="EMBL/GenBank/DDBJ databases">
        <title>Between Cages and Wild: Unraveling the Impact of Captivity on Animal Microbiomes and Antimicrobial Resistance.</title>
        <authorList>
            <person name="Schmartz G.P."/>
            <person name="Rehner J."/>
            <person name="Schuff M.J."/>
            <person name="Becker S.L."/>
            <person name="Kravczyk M."/>
            <person name="Gurevich A."/>
            <person name="Francke R."/>
            <person name="Mueller R."/>
            <person name="Keller V."/>
            <person name="Keller A."/>
        </authorList>
    </citation>
    <scope>NUCLEOTIDE SEQUENCE</scope>
    <source>
        <strain evidence="2">S12M_St_49</strain>
    </source>
</reference>
<dbReference type="EMBL" id="JAUMVS010000230">
    <property type="protein sequence ID" value="MDO4842597.1"/>
    <property type="molecule type" value="Genomic_DNA"/>
</dbReference>
<organism evidence="2 3">
    <name type="scientific">Phoenicibacter congonensis</name>
    <dbReference type="NCBI Taxonomy" id="1944646"/>
    <lineage>
        <taxon>Bacteria</taxon>
        <taxon>Bacillati</taxon>
        <taxon>Actinomycetota</taxon>
        <taxon>Coriobacteriia</taxon>
        <taxon>Eggerthellales</taxon>
        <taxon>Eggerthellaceae</taxon>
        <taxon>Phoenicibacter</taxon>
    </lineage>
</organism>
<dbReference type="InterPro" id="IPR010982">
    <property type="entry name" value="Lambda_DNA-bd_dom_sf"/>
</dbReference>
<dbReference type="Pfam" id="PF01381">
    <property type="entry name" value="HTH_3"/>
    <property type="match status" value="1"/>
</dbReference>
<dbReference type="AlphaFoldDB" id="A0AA43RMV3"/>
<dbReference type="SUPFAM" id="SSF47413">
    <property type="entry name" value="lambda repressor-like DNA-binding domains"/>
    <property type="match status" value="1"/>
</dbReference>
<accession>A0AA43RMV3</accession>
<dbReference type="Gene3D" id="1.10.260.40">
    <property type="entry name" value="lambda repressor-like DNA-binding domains"/>
    <property type="match status" value="1"/>
</dbReference>
<dbReference type="PROSITE" id="PS50943">
    <property type="entry name" value="HTH_CROC1"/>
    <property type="match status" value="1"/>
</dbReference>
<comment type="caution">
    <text evidence="2">The sequence shown here is derived from an EMBL/GenBank/DDBJ whole genome shotgun (WGS) entry which is preliminary data.</text>
</comment>
<gene>
    <name evidence="2" type="ORF">Q3982_07995</name>
</gene>